<dbReference type="InterPro" id="IPR001509">
    <property type="entry name" value="Epimerase_deHydtase"/>
</dbReference>
<dbReference type="Proteomes" id="UP000217265">
    <property type="component" value="Chromosome"/>
</dbReference>
<dbReference type="Gene3D" id="3.40.50.720">
    <property type="entry name" value="NAD(P)-binding Rossmann-like Domain"/>
    <property type="match status" value="1"/>
</dbReference>
<dbReference type="KEGG" id="vbh:CMV30_07740"/>
<keyword evidence="3" id="KW-1185">Reference proteome</keyword>
<dbReference type="OrthoDB" id="9811743at2"/>
<gene>
    <name evidence="2" type="ORF">CMV30_07740</name>
</gene>
<evidence type="ECO:0000259" key="1">
    <source>
        <dbReference type="Pfam" id="PF01370"/>
    </source>
</evidence>
<dbReference type="Pfam" id="PF01370">
    <property type="entry name" value="Epimerase"/>
    <property type="match status" value="1"/>
</dbReference>
<dbReference type="InterPro" id="IPR050177">
    <property type="entry name" value="Lipid_A_modif_metabolic_enz"/>
</dbReference>
<dbReference type="InterPro" id="IPR036291">
    <property type="entry name" value="NAD(P)-bd_dom_sf"/>
</dbReference>
<reference evidence="2 3" key="1">
    <citation type="submission" date="2017-09" db="EMBL/GenBank/DDBJ databases">
        <title>Complete genome sequence of Verrucomicrobial strain HZ-65, isolated from freshwater.</title>
        <authorList>
            <person name="Choi A."/>
        </authorList>
    </citation>
    <scope>NUCLEOTIDE SEQUENCE [LARGE SCALE GENOMIC DNA]</scope>
    <source>
        <strain evidence="2 3">HZ-65</strain>
    </source>
</reference>
<dbReference type="EMBL" id="CP023344">
    <property type="protein sequence ID" value="ATC63845.1"/>
    <property type="molecule type" value="Genomic_DNA"/>
</dbReference>
<dbReference type="PANTHER" id="PTHR43245">
    <property type="entry name" value="BIFUNCTIONAL POLYMYXIN RESISTANCE PROTEIN ARNA"/>
    <property type="match status" value="1"/>
</dbReference>
<evidence type="ECO:0000313" key="2">
    <source>
        <dbReference type="EMBL" id="ATC63845.1"/>
    </source>
</evidence>
<proteinExistence type="predicted"/>
<evidence type="ECO:0000313" key="3">
    <source>
        <dbReference type="Proteomes" id="UP000217265"/>
    </source>
</evidence>
<dbReference type="RefSeq" id="WP_096055477.1">
    <property type="nucleotide sequence ID" value="NZ_CP023344.1"/>
</dbReference>
<protein>
    <submittedName>
        <fullName evidence="2">NAD(P)H steroid dehydrogenase</fullName>
    </submittedName>
</protein>
<dbReference type="PANTHER" id="PTHR43245:SF24">
    <property type="entry name" value="DEHYDROGENASE"/>
    <property type="match status" value="1"/>
</dbReference>
<feature type="domain" description="NAD-dependent epimerase/dehydratase" evidence="1">
    <location>
        <begin position="3"/>
        <end position="209"/>
    </location>
</feature>
<dbReference type="AlphaFoldDB" id="A0A290Q584"/>
<accession>A0A290Q584</accession>
<sequence length="315" mass="34841">MKILITGSSGFVGGALCAKSVANGWDTTGLSRHASVTGNWIAADLTRPLTLPAGYRPDVVVHCAARSSPWGTARDFERQNIDATRHVIDFCRRAGSPHLIYISTSAVLYRNEHQLAMSEATPPADRFLNHYARTKFAGETLVQTYAGPSTILRPRAIFGPGDTVVFPRILRAAREGKFPIIHSATPVMADLIYIDTLIDYIIRVIERRATGLFHLSNNHPIALTAFLQNVFTRLDLPAPRRRIPVSRAMTAAACIETLYRLLPFLGEPPITRFGVSVFAYSKTMDVTKSLRKLGTPSVSLDEGVERFVRWQKAQP</sequence>
<name>A0A290Q584_9BACT</name>
<organism evidence="2 3">
    <name type="scientific">Nibricoccus aquaticus</name>
    <dbReference type="NCBI Taxonomy" id="2576891"/>
    <lineage>
        <taxon>Bacteria</taxon>
        <taxon>Pseudomonadati</taxon>
        <taxon>Verrucomicrobiota</taxon>
        <taxon>Opitutia</taxon>
        <taxon>Opitutales</taxon>
        <taxon>Opitutaceae</taxon>
        <taxon>Nibricoccus</taxon>
    </lineage>
</organism>
<dbReference type="SUPFAM" id="SSF51735">
    <property type="entry name" value="NAD(P)-binding Rossmann-fold domains"/>
    <property type="match status" value="1"/>
</dbReference>